<keyword evidence="2" id="KW-1185">Reference proteome</keyword>
<proteinExistence type="predicted"/>
<sequence length="131" mass="13546">MTAITLAEAQDLAARCHGAAQQEGLRVVAAISDPGGHLVLLARMDGAIAGANRAAEAKARTAVLYDRPTRAFAESYRAGRPVHMLPDVMPLGGGIPLYRNGQLAGALGLSGAVEDVETRLAERVVAAFTLG</sequence>
<organism evidence="1 2">
    <name type="scientific">Pseudooceanicola albus</name>
    <dbReference type="NCBI Taxonomy" id="2692189"/>
    <lineage>
        <taxon>Bacteria</taxon>
        <taxon>Pseudomonadati</taxon>
        <taxon>Pseudomonadota</taxon>
        <taxon>Alphaproteobacteria</taxon>
        <taxon>Rhodobacterales</taxon>
        <taxon>Paracoccaceae</taxon>
        <taxon>Pseudooceanicola</taxon>
    </lineage>
</organism>
<dbReference type="Proteomes" id="UP000477911">
    <property type="component" value="Unassembled WGS sequence"/>
</dbReference>
<reference evidence="1 2" key="1">
    <citation type="submission" date="2019-12" db="EMBL/GenBank/DDBJ databases">
        <authorList>
            <person name="Li M."/>
        </authorList>
    </citation>
    <scope>NUCLEOTIDE SEQUENCE [LARGE SCALE GENOMIC DNA]</scope>
    <source>
        <strain evidence="1 2">GBMRC 2024</strain>
    </source>
</reference>
<dbReference type="InterPro" id="IPR005624">
    <property type="entry name" value="PduO/GlcC-like"/>
</dbReference>
<dbReference type="RefSeq" id="WP_160894944.1">
    <property type="nucleotide sequence ID" value="NZ_WUMU01000015.1"/>
</dbReference>
<dbReference type="EMBL" id="WUMU01000015">
    <property type="protein sequence ID" value="MXN18823.1"/>
    <property type="molecule type" value="Genomic_DNA"/>
</dbReference>
<dbReference type="AlphaFoldDB" id="A0A6L7G810"/>
<dbReference type="PANTHER" id="PTHR34309:SF1">
    <property type="entry name" value="PROTEIN GLCG"/>
    <property type="match status" value="1"/>
</dbReference>
<dbReference type="InterPro" id="IPR038084">
    <property type="entry name" value="PduO/GlcC-like_sf"/>
</dbReference>
<dbReference type="InterPro" id="IPR052517">
    <property type="entry name" value="GlcG_carb_metab_protein"/>
</dbReference>
<comment type="caution">
    <text evidence="1">The sequence shown here is derived from an EMBL/GenBank/DDBJ whole genome shotgun (WGS) entry which is preliminary data.</text>
</comment>
<name>A0A6L7G810_9RHOB</name>
<protein>
    <submittedName>
        <fullName evidence="1">Heme-binding protein</fullName>
    </submittedName>
</protein>
<dbReference type="Pfam" id="PF03928">
    <property type="entry name" value="HbpS-like"/>
    <property type="match status" value="1"/>
</dbReference>
<accession>A0A6L7G810</accession>
<evidence type="ECO:0000313" key="2">
    <source>
        <dbReference type="Proteomes" id="UP000477911"/>
    </source>
</evidence>
<dbReference type="SUPFAM" id="SSF143744">
    <property type="entry name" value="GlcG-like"/>
    <property type="match status" value="1"/>
</dbReference>
<dbReference type="Gene3D" id="3.30.450.150">
    <property type="entry name" value="Haem-degrading domain"/>
    <property type="match status" value="1"/>
</dbReference>
<evidence type="ECO:0000313" key="1">
    <source>
        <dbReference type="EMBL" id="MXN18823.1"/>
    </source>
</evidence>
<dbReference type="PANTHER" id="PTHR34309">
    <property type="entry name" value="SLR1406 PROTEIN"/>
    <property type="match status" value="1"/>
</dbReference>
<gene>
    <name evidence="1" type="ORF">GR170_13310</name>
</gene>